<dbReference type="Ensembl" id="ENSMSIT00000024217.1">
    <property type="protein sequence ID" value="ENSMSIP00000019176.1"/>
    <property type="gene ID" value="ENSMSIG00000016327.1"/>
</dbReference>
<dbReference type="Proteomes" id="UP000694415">
    <property type="component" value="Unplaced"/>
</dbReference>
<evidence type="ECO:0000313" key="2">
    <source>
        <dbReference type="Ensembl" id="ENSMSIP00000019176.1"/>
    </source>
</evidence>
<feature type="compositionally biased region" description="Low complexity" evidence="1">
    <location>
        <begin position="19"/>
        <end position="29"/>
    </location>
</feature>
<feature type="region of interest" description="Disordered" evidence="1">
    <location>
        <begin position="57"/>
        <end position="134"/>
    </location>
</feature>
<reference evidence="2" key="1">
    <citation type="submission" date="2025-08" db="UniProtKB">
        <authorList>
            <consortium name="Ensembl"/>
        </authorList>
    </citation>
    <scope>IDENTIFICATION</scope>
</reference>
<accession>A0A8C6HDA3</accession>
<keyword evidence="3" id="KW-1185">Reference proteome</keyword>
<evidence type="ECO:0000256" key="1">
    <source>
        <dbReference type="SAM" id="MobiDB-lite"/>
    </source>
</evidence>
<protein>
    <submittedName>
        <fullName evidence="2">Uncharacterized protein</fullName>
    </submittedName>
</protein>
<organism evidence="2 3">
    <name type="scientific">Mus spicilegus</name>
    <name type="common">Mound-building mouse</name>
    <dbReference type="NCBI Taxonomy" id="10103"/>
    <lineage>
        <taxon>Eukaryota</taxon>
        <taxon>Metazoa</taxon>
        <taxon>Chordata</taxon>
        <taxon>Craniata</taxon>
        <taxon>Vertebrata</taxon>
        <taxon>Euteleostomi</taxon>
        <taxon>Mammalia</taxon>
        <taxon>Eutheria</taxon>
        <taxon>Euarchontoglires</taxon>
        <taxon>Glires</taxon>
        <taxon>Rodentia</taxon>
        <taxon>Myomorpha</taxon>
        <taxon>Muroidea</taxon>
        <taxon>Muridae</taxon>
        <taxon>Murinae</taxon>
        <taxon>Mus</taxon>
        <taxon>Mus</taxon>
    </lineage>
</organism>
<proteinExistence type="predicted"/>
<reference evidence="2" key="2">
    <citation type="submission" date="2025-09" db="UniProtKB">
        <authorList>
            <consortium name="Ensembl"/>
        </authorList>
    </citation>
    <scope>IDENTIFICATION</scope>
</reference>
<dbReference type="AlphaFoldDB" id="A0A8C6HDA3"/>
<feature type="region of interest" description="Disordered" evidence="1">
    <location>
        <begin position="1"/>
        <end position="29"/>
    </location>
</feature>
<feature type="compositionally biased region" description="Low complexity" evidence="1">
    <location>
        <begin position="73"/>
        <end position="82"/>
    </location>
</feature>
<feature type="compositionally biased region" description="Basic residues" evidence="1">
    <location>
        <begin position="124"/>
        <end position="134"/>
    </location>
</feature>
<dbReference type="GeneTree" id="ENSGT00860000136227"/>
<sequence>MAVWSCAEAPAGFRDESVPGAGAEAGPAAGRDNAAAARRALSVGAGVEGRLTCRRSPHSAGLLRPRSQVGLSGLLPGAGRACGPPPRSQPGEPQSLAEAAQWQRPPSGRGCSGGGAVPRERVRVSKHRTLPRPV</sequence>
<name>A0A8C6HDA3_MUSSI</name>
<evidence type="ECO:0000313" key="3">
    <source>
        <dbReference type="Proteomes" id="UP000694415"/>
    </source>
</evidence>